<dbReference type="Proteomes" id="UP001611383">
    <property type="component" value="Chromosome"/>
</dbReference>
<dbReference type="RefSeq" id="WP_395806823.1">
    <property type="nucleotide sequence ID" value="NZ_CP043494.1"/>
</dbReference>
<dbReference type="Pfam" id="PF12697">
    <property type="entry name" value="Abhydrolase_6"/>
    <property type="match status" value="1"/>
</dbReference>
<keyword evidence="3" id="KW-1185">Reference proteome</keyword>
<dbReference type="PANTHER" id="PTHR43689">
    <property type="entry name" value="HYDROLASE"/>
    <property type="match status" value="1"/>
</dbReference>
<evidence type="ECO:0000313" key="3">
    <source>
        <dbReference type="Proteomes" id="UP001611383"/>
    </source>
</evidence>
<organism evidence="2 3">
    <name type="scientific">Archangium minus</name>
    <dbReference type="NCBI Taxonomy" id="83450"/>
    <lineage>
        <taxon>Bacteria</taxon>
        <taxon>Pseudomonadati</taxon>
        <taxon>Myxococcota</taxon>
        <taxon>Myxococcia</taxon>
        <taxon>Myxococcales</taxon>
        <taxon>Cystobacterineae</taxon>
        <taxon>Archangiaceae</taxon>
        <taxon>Archangium</taxon>
    </lineage>
</organism>
<keyword evidence="2" id="KW-0378">Hydrolase</keyword>
<gene>
    <name evidence="2" type="ORF">F0U60_37325</name>
</gene>
<dbReference type="InterPro" id="IPR000073">
    <property type="entry name" value="AB_hydrolase_1"/>
</dbReference>
<protein>
    <submittedName>
        <fullName evidence="2">Alpha/beta hydrolase</fullName>
    </submittedName>
</protein>
<dbReference type="InterPro" id="IPR029058">
    <property type="entry name" value="AB_hydrolase_fold"/>
</dbReference>
<dbReference type="SUPFAM" id="SSF53474">
    <property type="entry name" value="alpha/beta-Hydrolases"/>
    <property type="match status" value="1"/>
</dbReference>
<proteinExistence type="predicted"/>
<dbReference type="PANTHER" id="PTHR43689:SF8">
    <property type="entry name" value="ALPHA_BETA-HYDROLASES SUPERFAMILY PROTEIN"/>
    <property type="match status" value="1"/>
</dbReference>
<feature type="domain" description="AB hydrolase-1" evidence="1">
    <location>
        <begin position="65"/>
        <end position="303"/>
    </location>
</feature>
<dbReference type="GO" id="GO:0016787">
    <property type="term" value="F:hydrolase activity"/>
    <property type="evidence" value="ECO:0007669"/>
    <property type="project" value="UniProtKB-KW"/>
</dbReference>
<dbReference type="EMBL" id="CP043494">
    <property type="protein sequence ID" value="WNG49150.1"/>
    <property type="molecule type" value="Genomic_DNA"/>
</dbReference>
<reference evidence="2 3" key="1">
    <citation type="submission" date="2019-08" db="EMBL/GenBank/DDBJ databases">
        <title>Archangium and Cystobacter genomes.</title>
        <authorList>
            <person name="Chen I.-C.K."/>
            <person name="Wielgoss S."/>
        </authorList>
    </citation>
    <scope>NUCLEOTIDE SEQUENCE [LARGE SCALE GENOMIC DNA]</scope>
    <source>
        <strain evidence="2 3">Cbm 6</strain>
    </source>
</reference>
<dbReference type="PROSITE" id="PS50007">
    <property type="entry name" value="PIPLC_X_DOMAIN"/>
    <property type="match status" value="1"/>
</dbReference>
<accession>A0ABY9X190</accession>
<dbReference type="Gene3D" id="3.40.50.1820">
    <property type="entry name" value="alpha/beta hydrolase"/>
    <property type="match status" value="1"/>
</dbReference>
<evidence type="ECO:0000313" key="2">
    <source>
        <dbReference type="EMBL" id="WNG49150.1"/>
    </source>
</evidence>
<evidence type="ECO:0000259" key="1">
    <source>
        <dbReference type="Pfam" id="PF12697"/>
    </source>
</evidence>
<sequence>MSQTPESPPTYATHDSGWRRVQSLLPGHLQLGAANAPMPGEEWLDMGTFRVHLDCWRRPEAPATLVLVHGGGGNGRLLAPFGAMVASLGYEVVAPDLPGYGLTQVSDKRSLVYDDWRDTLAAVLETEAGRSRRPLVVFGASMGGMLAYDVTARTRLPVGLVSTCFLAPKDPEVRRRMVRWPWMSGLAGPMLTALPFLTDSLPVPMRLAGNMLAIANTPELARAIASDPLAGGTWMPGRFLRTFLESEPLVPPESFDVCPVLLTHPADDRWTNVSLSRPFFERLRVPKRLVLLENAGHFPVEEPGISQLRQALLDFLAERGAVVGATPAS</sequence>
<dbReference type="PRINTS" id="PR00111">
    <property type="entry name" value="ABHYDROLASE"/>
</dbReference>
<name>A0ABY9X190_9BACT</name>